<dbReference type="GO" id="GO:0005634">
    <property type="term" value="C:nucleus"/>
    <property type="evidence" value="ECO:0007669"/>
    <property type="project" value="TreeGrafter"/>
</dbReference>
<dbReference type="PANTHER" id="PTHR13393:SF0">
    <property type="entry name" value="RNA N6-ADENOSINE-METHYLTRANSFERASE METTL16"/>
    <property type="match status" value="1"/>
</dbReference>
<dbReference type="Gene3D" id="3.40.50.150">
    <property type="entry name" value="Vaccinia Virus protein VP39"/>
    <property type="match status" value="1"/>
</dbReference>
<keyword evidence="4 6" id="KW-0949">S-adenosyl-L-methionine</keyword>
<reference evidence="10" key="1">
    <citation type="submission" date="2025-04" db="UniProtKB">
        <authorList>
            <consortium name="RefSeq"/>
        </authorList>
    </citation>
    <scope>IDENTIFICATION</scope>
    <source>
        <tissue evidence="10">Whole insect</tissue>
    </source>
</reference>
<evidence type="ECO:0000256" key="6">
    <source>
        <dbReference type="PIRSR" id="PIRSR037350-1"/>
    </source>
</evidence>
<feature type="compositionally biased region" description="Polar residues" evidence="7">
    <location>
        <begin position="378"/>
        <end position="387"/>
    </location>
</feature>
<feature type="binding site" evidence="6">
    <location>
        <position position="107"/>
    </location>
    <ligand>
        <name>S-adenosyl-L-methionine</name>
        <dbReference type="ChEBI" id="CHEBI:59789"/>
    </ligand>
</feature>
<feature type="binding site" evidence="6">
    <location>
        <position position="130"/>
    </location>
    <ligand>
        <name>S-adenosyl-L-methionine</name>
        <dbReference type="ChEBI" id="CHEBI:59789"/>
    </ligand>
</feature>
<keyword evidence="2 5" id="KW-0489">Methyltransferase</keyword>
<dbReference type="InParanoid" id="A0A6P7G053"/>
<gene>
    <name evidence="10" type="primary">LOC114336137</name>
</gene>
<reference evidence="8" key="2">
    <citation type="submission" date="2025-05" db="UniProtKB">
        <authorList>
            <consortium name="EnsemblMetazoa"/>
        </authorList>
    </citation>
    <scope>IDENTIFICATION</scope>
</reference>
<evidence type="ECO:0000256" key="1">
    <source>
        <dbReference type="ARBA" id="ARBA00005878"/>
    </source>
</evidence>
<dbReference type="FunCoup" id="A0A6P7G053">
    <property type="interactions" value="2182"/>
</dbReference>
<evidence type="ECO:0000256" key="7">
    <source>
        <dbReference type="SAM" id="MobiDB-lite"/>
    </source>
</evidence>
<proteinExistence type="inferred from homology"/>
<evidence type="ECO:0000256" key="4">
    <source>
        <dbReference type="ARBA" id="ARBA00022691"/>
    </source>
</evidence>
<feature type="binding site" evidence="6">
    <location>
        <position position="178"/>
    </location>
    <ligand>
        <name>S-adenosyl-L-methionine</name>
        <dbReference type="ChEBI" id="CHEBI:59789"/>
    </ligand>
</feature>
<evidence type="ECO:0000256" key="3">
    <source>
        <dbReference type="ARBA" id="ARBA00022679"/>
    </source>
</evidence>
<feature type="compositionally biased region" description="Basic and acidic residues" evidence="7">
    <location>
        <begin position="389"/>
        <end position="398"/>
    </location>
</feature>
<dbReference type="SUPFAM" id="SSF53335">
    <property type="entry name" value="S-adenosyl-L-methionine-dependent methyltransferases"/>
    <property type="match status" value="1"/>
</dbReference>
<comment type="similarity">
    <text evidence="1 5">Belongs to the methyltransferase superfamily. METTL16/RlmF family.</text>
</comment>
<dbReference type="PIRSF" id="PIRSF037350">
    <property type="entry name" value="Mtase_ZK1128_prd"/>
    <property type="match status" value="1"/>
</dbReference>
<feature type="region of interest" description="Disordered" evidence="7">
    <location>
        <begin position="366"/>
        <end position="407"/>
    </location>
</feature>
<organism evidence="10">
    <name type="scientific">Diabrotica virgifera virgifera</name>
    <name type="common">western corn rootworm</name>
    <dbReference type="NCBI Taxonomy" id="50390"/>
    <lineage>
        <taxon>Eukaryota</taxon>
        <taxon>Metazoa</taxon>
        <taxon>Ecdysozoa</taxon>
        <taxon>Arthropoda</taxon>
        <taxon>Hexapoda</taxon>
        <taxon>Insecta</taxon>
        <taxon>Pterygota</taxon>
        <taxon>Neoptera</taxon>
        <taxon>Endopterygota</taxon>
        <taxon>Coleoptera</taxon>
        <taxon>Polyphaga</taxon>
        <taxon>Cucujiformia</taxon>
        <taxon>Chrysomeloidea</taxon>
        <taxon>Chrysomelidae</taxon>
        <taxon>Galerucinae</taxon>
        <taxon>Diabroticina</taxon>
        <taxon>Diabroticites</taxon>
        <taxon>Diabrotica</taxon>
    </lineage>
</organism>
<name>A0A6P7G053_DIAVI</name>
<dbReference type="CDD" id="cd02440">
    <property type="entry name" value="AdoMet_MTases"/>
    <property type="match status" value="1"/>
</dbReference>
<dbReference type="GO" id="GO:0070475">
    <property type="term" value="P:rRNA base methylation"/>
    <property type="evidence" value="ECO:0007669"/>
    <property type="project" value="TreeGrafter"/>
</dbReference>
<evidence type="ECO:0000313" key="8">
    <source>
        <dbReference type="EnsemblMetazoa" id="XP_028142269.1"/>
    </source>
</evidence>
<protein>
    <recommendedName>
        <fullName evidence="5">U6 small nuclear RNA (adenine-(43)-N(6))-methyltransferase</fullName>
        <ecNumber evidence="5">2.1.1.-</ecNumber>
    </recommendedName>
</protein>
<dbReference type="EC" id="2.1.1.-" evidence="5"/>
<feature type="binding site" evidence="6">
    <location>
        <position position="81"/>
    </location>
    <ligand>
        <name>S-adenosyl-L-methionine</name>
        <dbReference type="ChEBI" id="CHEBI:59789"/>
    </ligand>
</feature>
<dbReference type="InterPro" id="IPR017182">
    <property type="entry name" value="METTL16/PsiM"/>
</dbReference>
<dbReference type="Proteomes" id="UP001652700">
    <property type="component" value="Unplaced"/>
</dbReference>
<dbReference type="EnsemblMetazoa" id="XM_028286468.2">
    <property type="protein sequence ID" value="XP_028142269.1"/>
    <property type="gene ID" value="LOC114336137"/>
</dbReference>
<dbReference type="GeneID" id="114336137"/>
<accession>A0A6P7G053</accession>
<dbReference type="PANTHER" id="PTHR13393">
    <property type="entry name" value="SAM-DEPENDENT METHYLTRANSFERASE"/>
    <property type="match status" value="1"/>
</dbReference>
<dbReference type="InterPro" id="IPR029063">
    <property type="entry name" value="SAM-dependent_MTases_sf"/>
</dbReference>
<evidence type="ECO:0000256" key="5">
    <source>
        <dbReference type="PIRNR" id="PIRNR037350"/>
    </source>
</evidence>
<dbReference type="Pfam" id="PF05971">
    <property type="entry name" value="Methyltransf_10"/>
    <property type="match status" value="1"/>
</dbReference>
<evidence type="ECO:0000313" key="10">
    <source>
        <dbReference type="RefSeq" id="XP_028142269.1"/>
    </source>
</evidence>
<dbReference type="GO" id="GO:0008168">
    <property type="term" value="F:methyltransferase activity"/>
    <property type="evidence" value="ECO:0007669"/>
    <property type="project" value="UniProtKB-UniRule"/>
</dbReference>
<dbReference type="AlphaFoldDB" id="A0A6P7G053"/>
<evidence type="ECO:0000256" key="2">
    <source>
        <dbReference type="ARBA" id="ARBA00022603"/>
    </source>
</evidence>
<dbReference type="OrthoDB" id="514248at2759"/>
<keyword evidence="3 5" id="KW-0808">Transferase</keyword>
<dbReference type="KEGG" id="dvv:114336137"/>
<dbReference type="RefSeq" id="XP_028142269.1">
    <property type="nucleotide sequence ID" value="XM_028286468.1"/>
</dbReference>
<dbReference type="InterPro" id="IPR010286">
    <property type="entry name" value="METTL16/RlmF"/>
</dbReference>
<evidence type="ECO:0000313" key="9">
    <source>
        <dbReference type="Proteomes" id="UP001652700"/>
    </source>
</evidence>
<keyword evidence="9" id="KW-1185">Reference proteome</keyword>
<sequence length="472" mass="54112">MAMNKYMHPRNIYKSPPNFKQLALEFPEFREFVTQDITGKVSLDFKNTKALRALSCILLKKDFGLNVQMPLDKLIPTIPLRLNYILWLEDLLSLTGKSENIRGVDIGTGASCVYPLLAAKKNKWHMVASEIDTNSITFANANIEKNKLEEFIQIVKVNENTVLKDVVNQDEYDFCMCNPPFFGSTQELHSKLNSRSLNRPKPKNSFCATSTEVVVKGGEVDFLSKLIQESKILGTQITIYTTMVGHKKNLPQLKTLLREVDVCSFKETEFCQGNTTRWGLAWTFCSTFDLKKCLDPIKLAIKKSKPKEPLTCEIPVDDTNEFSLNLVRDNILKLFDQLDMITEEVSRKKSVLRYFVNAFSNTWSNQRRKRREQMKNGDGNSSLIGENNNDEKSLDMEGAKSPGKRTHEDHIEGAFVKKLKISNTDGRDVFFKFLVTLKLEESSVLLELDCLPEHNREYLHQILQYIKNNLKT</sequence>